<accession>A0A7J4XCC4</accession>
<dbReference type="NCBIfam" id="TIGR04183">
    <property type="entry name" value="Por_Secre_tail"/>
    <property type="match status" value="1"/>
</dbReference>
<dbReference type="Proteomes" id="UP000422221">
    <property type="component" value="Unassembled WGS sequence"/>
</dbReference>
<evidence type="ECO:0000256" key="1">
    <source>
        <dbReference type="SAM" id="SignalP"/>
    </source>
</evidence>
<protein>
    <submittedName>
        <fullName evidence="3">T9SS type A sorting domain-containing protein</fullName>
    </submittedName>
</protein>
<dbReference type="RefSeq" id="WP_130058146.1">
    <property type="nucleotide sequence ID" value="NZ_CP083674.1"/>
</dbReference>
<dbReference type="InterPro" id="IPR026444">
    <property type="entry name" value="Secre_tail"/>
</dbReference>
<keyword evidence="1" id="KW-0732">Signal</keyword>
<name>A0A7J4XCC4_9BACE</name>
<gene>
    <name evidence="3" type="ORF">F3F73_22945</name>
</gene>
<organism evidence="3 4">
    <name type="scientific">Bacteroides salyersiae</name>
    <dbReference type="NCBI Taxonomy" id="291644"/>
    <lineage>
        <taxon>Bacteria</taxon>
        <taxon>Pseudomonadati</taxon>
        <taxon>Bacteroidota</taxon>
        <taxon>Bacteroidia</taxon>
        <taxon>Bacteroidales</taxon>
        <taxon>Bacteroidaceae</taxon>
        <taxon>Bacteroides</taxon>
    </lineage>
</organism>
<dbReference type="EMBL" id="VWMK01000039">
    <property type="protein sequence ID" value="KAA3756951.1"/>
    <property type="molecule type" value="Genomic_DNA"/>
</dbReference>
<reference evidence="3 4" key="1">
    <citation type="journal article" date="2019" name="Nat. Med.">
        <title>A library of human gut bacterial isolates paired with longitudinal multiomics data enables mechanistic microbiome research.</title>
        <authorList>
            <person name="Poyet M."/>
            <person name="Groussin M."/>
            <person name="Gibbons S.M."/>
            <person name="Avila-Pacheco J."/>
            <person name="Jiang X."/>
            <person name="Kearney S.M."/>
            <person name="Perrotta A.R."/>
            <person name="Berdy B."/>
            <person name="Zhao S."/>
            <person name="Lieberman T.D."/>
            <person name="Swanson P.K."/>
            <person name="Smith M."/>
            <person name="Roesemann S."/>
            <person name="Alexander J.E."/>
            <person name="Rich S.A."/>
            <person name="Livny J."/>
            <person name="Vlamakis H."/>
            <person name="Clish C."/>
            <person name="Bullock K."/>
            <person name="Deik A."/>
            <person name="Scott J."/>
            <person name="Pierce K.A."/>
            <person name="Xavier R.J."/>
            <person name="Alm E.J."/>
        </authorList>
    </citation>
    <scope>NUCLEOTIDE SEQUENCE [LARGE SCALE GENOMIC DNA]</scope>
    <source>
        <strain evidence="3 4">BIOML-A10</strain>
    </source>
</reference>
<sequence>MKRVYLSCLLLLFAVSQLLAQTYKVVYEYDHAGNRISRTVITMNAQAKSMDADVSPLEQELVKCQIHVFPNPTKGFLNMKISAGEENCCYDFTLYSSSGQKLLGERLIGNGDVSFDLSAYVAGIYILILRYGEETVQYKIIKQ</sequence>
<evidence type="ECO:0000313" key="4">
    <source>
        <dbReference type="Proteomes" id="UP000422221"/>
    </source>
</evidence>
<feature type="domain" description="Secretion system C-terminal sorting" evidence="2">
    <location>
        <begin position="68"/>
        <end position="141"/>
    </location>
</feature>
<feature type="chain" id="PRO_5029535514" evidence="1">
    <location>
        <begin position="21"/>
        <end position="143"/>
    </location>
</feature>
<evidence type="ECO:0000259" key="2">
    <source>
        <dbReference type="Pfam" id="PF18962"/>
    </source>
</evidence>
<dbReference type="Pfam" id="PF18962">
    <property type="entry name" value="Por_Secre_tail"/>
    <property type="match status" value="1"/>
</dbReference>
<comment type="caution">
    <text evidence="3">The sequence shown here is derived from an EMBL/GenBank/DDBJ whole genome shotgun (WGS) entry which is preliminary data.</text>
</comment>
<feature type="signal peptide" evidence="1">
    <location>
        <begin position="1"/>
        <end position="20"/>
    </location>
</feature>
<dbReference type="AlphaFoldDB" id="A0A7J4XCC4"/>
<proteinExistence type="predicted"/>
<evidence type="ECO:0000313" key="3">
    <source>
        <dbReference type="EMBL" id="KAA3756951.1"/>
    </source>
</evidence>